<keyword evidence="8" id="KW-1185">Reference proteome</keyword>
<keyword evidence="4" id="KW-0853">WD repeat</keyword>
<dbReference type="InterPro" id="IPR014052">
    <property type="entry name" value="DNA_primase_ssu_euk/arc"/>
</dbReference>
<dbReference type="Pfam" id="PF00400">
    <property type="entry name" value="WD40"/>
    <property type="match status" value="2"/>
</dbReference>
<sequence>MMEEESCNGRDNMLIDGHEPVQLQVSTIPKGFNPDHLKVYYGKLFPHADIFKWMSYGNGSSHFLKNLSNAFSFAGVGISLLLPLILVFSSADGKHPGCDLSYFGRREFSFTLENDIYLRFQSFNSATELEHAIREKCPFKIDIGPVYSVDPAKRHAYAQGGDNVFTPMERELVFDIDMSDYDDVRYCCSGADVCLECWPLMTVAIKVMDRALRDDFGFDHILWVYSGRRGVHCWGSENNAKKVSLTGPVLHPFLARSYTEVLEVFFEKKFLYGQQLLSTQEKYEKILAIIPDESTAAELHDRWQGNRRSSIPKGDPNIVRWEQLKHTLQSGKHKGQGLRRCIEEIVFSYTYPRLDMEVSKHMNHLLKAPFCVHPKTGRVCVPIDPDHCEDFDPTAVPALSELLEELNMGAPKSDVDNEWEATLLGESIKFFRSSFLQPLLKSCKEEIESSYNAKLQPAKNSLTWLSLLPQWLLKTFKGPSTASAAGNPAHPAIARSPFIEPPRLHLTILGMMSTANKGDILTSFSPNLDFFAITSGDGRIKIWDTLKGQIQTEFTNITASDDTGLFSGTMRGHLSLDYTCMKWVQSDAKKKRKPGHSLLVLGTGSGDVLAFDVSAGQLRWKVSDCHPGGVTAVCSPRNGLCIYTAGADGMVCQIESATGNVIRRHKSSTKAISALSVSADGKILATASAQLRIFNCVDNKKIQKFTGHPVAVRCLIFTEDVKYALSSAAGEKNIAIWRIDGVKKQSSCCVLSMEHPAVFLDSKGSDDTGVYVLAISEIGLCYLWYGKNVEELRNCKPTKISLSIESSRIYNSGPSSSILAAKFQGVEKPASALVLVAHGSVVKPSFDRCSVQYGVDIRLNSSQNGVLLPTSQSYDSIKGQKVQNRVTALDRANAEDALLPPMLHDFHDKKRKHDHRLTRDDKEMMSNPEKETQPMDLEVDWGNMEEDGIVLGDRLRSAGILGDLCGEHNPTMPVYNITDDTMLKNAELLVKANMPEKKIREKVLSMSHSDAYKFLEVLVALWERRSASGVHILPWIHCILVNHGSSFPQESSTQMIDKIYKMAKFKCVSVQPLLQLSGRLQLIMAQIDKAGQNLLPNMDDSDESQDEDEREEIDEIVYGEEEDSAQSGSDDD</sequence>
<dbReference type="AlphaFoldDB" id="A0AAV9EV01"/>
<dbReference type="Pfam" id="PF04003">
    <property type="entry name" value="Utp12"/>
    <property type="match status" value="1"/>
</dbReference>
<dbReference type="InterPro" id="IPR001680">
    <property type="entry name" value="WD40_rpt"/>
</dbReference>
<dbReference type="GO" id="GO:0005730">
    <property type="term" value="C:nucleolus"/>
    <property type="evidence" value="ECO:0007669"/>
    <property type="project" value="UniProtKB-SubCell"/>
</dbReference>
<dbReference type="InterPro" id="IPR002755">
    <property type="entry name" value="DNA_primase_S"/>
</dbReference>
<evidence type="ECO:0000256" key="4">
    <source>
        <dbReference type="PROSITE-ProRule" id="PRU00221"/>
    </source>
</evidence>
<protein>
    <recommendedName>
        <fullName evidence="6">Small-subunit processome Utp12 domain-containing protein</fullName>
    </recommendedName>
</protein>
<evidence type="ECO:0000256" key="1">
    <source>
        <dbReference type="ARBA" id="ARBA00004604"/>
    </source>
</evidence>
<evidence type="ECO:0000256" key="5">
    <source>
        <dbReference type="SAM" id="MobiDB-lite"/>
    </source>
</evidence>
<name>A0AAV9EV01_ACOCL</name>
<dbReference type="SMART" id="SM00320">
    <property type="entry name" value="WD40"/>
    <property type="match status" value="4"/>
</dbReference>
<comment type="subcellular location">
    <subcellularLocation>
        <location evidence="1">Nucleus</location>
        <location evidence="1">Nucleolus</location>
    </subcellularLocation>
</comment>
<reference evidence="7" key="1">
    <citation type="journal article" date="2023" name="Nat. Commun.">
        <title>Diploid and tetraploid genomes of Acorus and the evolution of monocots.</title>
        <authorList>
            <person name="Ma L."/>
            <person name="Liu K.W."/>
            <person name="Li Z."/>
            <person name="Hsiao Y.Y."/>
            <person name="Qi Y."/>
            <person name="Fu T."/>
            <person name="Tang G.D."/>
            <person name="Zhang D."/>
            <person name="Sun W.H."/>
            <person name="Liu D.K."/>
            <person name="Li Y."/>
            <person name="Chen G.Z."/>
            <person name="Liu X.D."/>
            <person name="Liao X.Y."/>
            <person name="Jiang Y.T."/>
            <person name="Yu X."/>
            <person name="Hao Y."/>
            <person name="Huang J."/>
            <person name="Zhao X.W."/>
            <person name="Ke S."/>
            <person name="Chen Y.Y."/>
            <person name="Wu W.L."/>
            <person name="Hsu J.L."/>
            <person name="Lin Y.F."/>
            <person name="Huang M.D."/>
            <person name="Li C.Y."/>
            <person name="Huang L."/>
            <person name="Wang Z.W."/>
            <person name="Zhao X."/>
            <person name="Zhong W.Y."/>
            <person name="Peng D.H."/>
            <person name="Ahmad S."/>
            <person name="Lan S."/>
            <person name="Zhang J.S."/>
            <person name="Tsai W.C."/>
            <person name="Van de Peer Y."/>
            <person name="Liu Z.J."/>
        </authorList>
    </citation>
    <scope>NUCLEOTIDE SEQUENCE</scope>
    <source>
        <strain evidence="7">CP</strain>
    </source>
</reference>
<dbReference type="Pfam" id="PF01896">
    <property type="entry name" value="DNA_primase_S"/>
    <property type="match status" value="1"/>
</dbReference>
<dbReference type="Gene3D" id="2.130.10.10">
    <property type="entry name" value="YVTN repeat-like/Quinoprotein amine dehydrogenase"/>
    <property type="match status" value="2"/>
</dbReference>
<reference evidence="7" key="2">
    <citation type="submission" date="2023-06" db="EMBL/GenBank/DDBJ databases">
        <authorList>
            <person name="Ma L."/>
            <person name="Liu K.-W."/>
            <person name="Li Z."/>
            <person name="Hsiao Y.-Y."/>
            <person name="Qi Y."/>
            <person name="Fu T."/>
            <person name="Tang G."/>
            <person name="Zhang D."/>
            <person name="Sun W.-H."/>
            <person name="Liu D.-K."/>
            <person name="Li Y."/>
            <person name="Chen G.-Z."/>
            <person name="Liu X.-D."/>
            <person name="Liao X.-Y."/>
            <person name="Jiang Y.-T."/>
            <person name="Yu X."/>
            <person name="Hao Y."/>
            <person name="Huang J."/>
            <person name="Zhao X.-W."/>
            <person name="Ke S."/>
            <person name="Chen Y.-Y."/>
            <person name="Wu W.-L."/>
            <person name="Hsu J.-L."/>
            <person name="Lin Y.-F."/>
            <person name="Huang M.-D."/>
            <person name="Li C.-Y."/>
            <person name="Huang L."/>
            <person name="Wang Z.-W."/>
            <person name="Zhao X."/>
            <person name="Zhong W.-Y."/>
            <person name="Peng D.-H."/>
            <person name="Ahmad S."/>
            <person name="Lan S."/>
            <person name="Zhang J.-S."/>
            <person name="Tsai W.-C."/>
            <person name="Van De Peer Y."/>
            <person name="Liu Z.-J."/>
        </authorList>
    </citation>
    <scope>NUCLEOTIDE SEQUENCE</scope>
    <source>
        <strain evidence="7">CP</strain>
        <tissue evidence="7">Leaves</tissue>
    </source>
</reference>
<evidence type="ECO:0000256" key="3">
    <source>
        <dbReference type="ARBA" id="ARBA00023242"/>
    </source>
</evidence>
<dbReference type="InterPro" id="IPR007148">
    <property type="entry name" value="SSU_processome_Utp12"/>
</dbReference>
<dbReference type="CDD" id="cd04860">
    <property type="entry name" value="AE_Prim_S"/>
    <property type="match status" value="1"/>
</dbReference>
<feature type="repeat" description="WD" evidence="4">
    <location>
        <begin position="523"/>
        <end position="553"/>
    </location>
</feature>
<feature type="region of interest" description="Disordered" evidence="5">
    <location>
        <begin position="1093"/>
        <end position="1132"/>
    </location>
</feature>
<dbReference type="PROSITE" id="PS50082">
    <property type="entry name" value="WD_REPEATS_2"/>
    <property type="match status" value="2"/>
</dbReference>
<feature type="repeat" description="WD" evidence="4">
    <location>
        <begin position="705"/>
        <end position="747"/>
    </location>
</feature>
<accession>A0AAV9EV01</accession>
<dbReference type="PANTHER" id="PTHR45290">
    <property type="entry name" value="OS03G0300300 PROTEIN"/>
    <property type="match status" value="1"/>
</dbReference>
<feature type="region of interest" description="Disordered" evidence="5">
    <location>
        <begin position="909"/>
        <end position="932"/>
    </location>
</feature>
<evidence type="ECO:0000256" key="2">
    <source>
        <dbReference type="ARBA" id="ARBA00009762"/>
    </source>
</evidence>
<feature type="domain" description="Small-subunit processome Utp12" evidence="6">
    <location>
        <begin position="992"/>
        <end position="1084"/>
    </location>
</feature>
<proteinExistence type="inferred from homology"/>
<feature type="compositionally biased region" description="Basic and acidic residues" evidence="5">
    <location>
        <begin position="917"/>
        <end position="932"/>
    </location>
</feature>
<dbReference type="GO" id="GO:0006269">
    <property type="term" value="P:DNA replication, synthesis of primer"/>
    <property type="evidence" value="ECO:0007669"/>
    <property type="project" value="InterPro"/>
</dbReference>
<dbReference type="InterPro" id="IPR011047">
    <property type="entry name" value="Quinoprotein_ADH-like_sf"/>
</dbReference>
<dbReference type="Gene3D" id="3.90.920.10">
    <property type="entry name" value="DNA primase, PRIM domain"/>
    <property type="match status" value="2"/>
</dbReference>
<feature type="compositionally biased region" description="Acidic residues" evidence="5">
    <location>
        <begin position="1099"/>
        <end position="1132"/>
    </location>
</feature>
<evidence type="ECO:0000313" key="8">
    <source>
        <dbReference type="Proteomes" id="UP001180020"/>
    </source>
</evidence>
<comment type="caution">
    <text evidence="7">The sequence shown here is derived from an EMBL/GenBank/DDBJ whole genome shotgun (WGS) entry which is preliminary data.</text>
</comment>
<dbReference type="PANTHER" id="PTHR45290:SF1">
    <property type="entry name" value="OS03G0300300 PROTEIN"/>
    <property type="match status" value="1"/>
</dbReference>
<organism evidence="7 8">
    <name type="scientific">Acorus calamus</name>
    <name type="common">Sweet flag</name>
    <dbReference type="NCBI Taxonomy" id="4465"/>
    <lineage>
        <taxon>Eukaryota</taxon>
        <taxon>Viridiplantae</taxon>
        <taxon>Streptophyta</taxon>
        <taxon>Embryophyta</taxon>
        <taxon>Tracheophyta</taxon>
        <taxon>Spermatophyta</taxon>
        <taxon>Magnoliopsida</taxon>
        <taxon>Liliopsida</taxon>
        <taxon>Acoraceae</taxon>
        <taxon>Acorus</taxon>
    </lineage>
</organism>
<gene>
    <name evidence="7" type="ORF">QJS10_CPA05g00316</name>
</gene>
<dbReference type="EMBL" id="JAUJYO010000005">
    <property type="protein sequence ID" value="KAK1317245.1"/>
    <property type="molecule type" value="Genomic_DNA"/>
</dbReference>
<dbReference type="NCBIfam" id="TIGR00335">
    <property type="entry name" value="primase_sml"/>
    <property type="match status" value="1"/>
</dbReference>
<evidence type="ECO:0000313" key="7">
    <source>
        <dbReference type="EMBL" id="KAK1317245.1"/>
    </source>
</evidence>
<dbReference type="SUPFAM" id="SSF50998">
    <property type="entry name" value="Quinoprotein alcohol dehydrogenase-like"/>
    <property type="match status" value="1"/>
</dbReference>
<dbReference type="InterPro" id="IPR015943">
    <property type="entry name" value="WD40/YVTN_repeat-like_dom_sf"/>
</dbReference>
<dbReference type="GO" id="GO:0003899">
    <property type="term" value="F:DNA-directed RNA polymerase activity"/>
    <property type="evidence" value="ECO:0007669"/>
    <property type="project" value="InterPro"/>
</dbReference>
<evidence type="ECO:0000259" key="6">
    <source>
        <dbReference type="Pfam" id="PF04003"/>
    </source>
</evidence>
<keyword evidence="3" id="KW-0539">Nucleus</keyword>
<comment type="similarity">
    <text evidence="2">Belongs to the eukaryotic-type primase small subunit family.</text>
</comment>
<dbReference type="SUPFAM" id="SSF56747">
    <property type="entry name" value="Prim-pol domain"/>
    <property type="match status" value="1"/>
</dbReference>
<dbReference type="Proteomes" id="UP001180020">
    <property type="component" value="Unassembled WGS sequence"/>
</dbReference>